<feature type="non-terminal residue" evidence="1">
    <location>
        <position position="110"/>
    </location>
</feature>
<dbReference type="OrthoDB" id="2443892at2759"/>
<accession>A0A3N4H9I3</accession>
<evidence type="ECO:0000313" key="1">
    <source>
        <dbReference type="EMBL" id="RPA71322.1"/>
    </source>
</evidence>
<dbReference type="PANTHER" id="PTHR46579">
    <property type="entry name" value="F5/8 TYPE C DOMAIN-CONTAINING PROTEIN-RELATED"/>
    <property type="match status" value="1"/>
</dbReference>
<dbReference type="PANTHER" id="PTHR46579:SF1">
    <property type="entry name" value="F5_8 TYPE C DOMAIN-CONTAINING PROTEIN"/>
    <property type="match status" value="1"/>
</dbReference>
<organism evidence="1 2">
    <name type="scientific">Ascobolus immersus RN42</name>
    <dbReference type="NCBI Taxonomy" id="1160509"/>
    <lineage>
        <taxon>Eukaryota</taxon>
        <taxon>Fungi</taxon>
        <taxon>Dikarya</taxon>
        <taxon>Ascomycota</taxon>
        <taxon>Pezizomycotina</taxon>
        <taxon>Pezizomycetes</taxon>
        <taxon>Pezizales</taxon>
        <taxon>Ascobolaceae</taxon>
        <taxon>Ascobolus</taxon>
    </lineage>
</organism>
<evidence type="ECO:0000313" key="2">
    <source>
        <dbReference type="Proteomes" id="UP000275078"/>
    </source>
</evidence>
<protein>
    <submittedName>
        <fullName evidence="1">Uncharacterized protein</fullName>
    </submittedName>
</protein>
<dbReference type="EMBL" id="ML119944">
    <property type="protein sequence ID" value="RPA71322.1"/>
    <property type="molecule type" value="Genomic_DNA"/>
</dbReference>
<keyword evidence="2" id="KW-1185">Reference proteome</keyword>
<reference evidence="1 2" key="1">
    <citation type="journal article" date="2018" name="Nat. Ecol. Evol.">
        <title>Pezizomycetes genomes reveal the molecular basis of ectomycorrhizal truffle lifestyle.</title>
        <authorList>
            <person name="Murat C."/>
            <person name="Payen T."/>
            <person name="Noel B."/>
            <person name="Kuo A."/>
            <person name="Morin E."/>
            <person name="Chen J."/>
            <person name="Kohler A."/>
            <person name="Krizsan K."/>
            <person name="Balestrini R."/>
            <person name="Da Silva C."/>
            <person name="Montanini B."/>
            <person name="Hainaut M."/>
            <person name="Levati E."/>
            <person name="Barry K.W."/>
            <person name="Belfiori B."/>
            <person name="Cichocki N."/>
            <person name="Clum A."/>
            <person name="Dockter R.B."/>
            <person name="Fauchery L."/>
            <person name="Guy J."/>
            <person name="Iotti M."/>
            <person name="Le Tacon F."/>
            <person name="Lindquist E.A."/>
            <person name="Lipzen A."/>
            <person name="Malagnac F."/>
            <person name="Mello A."/>
            <person name="Molinier V."/>
            <person name="Miyauchi S."/>
            <person name="Poulain J."/>
            <person name="Riccioni C."/>
            <person name="Rubini A."/>
            <person name="Sitrit Y."/>
            <person name="Splivallo R."/>
            <person name="Traeger S."/>
            <person name="Wang M."/>
            <person name="Zifcakova L."/>
            <person name="Wipf D."/>
            <person name="Zambonelli A."/>
            <person name="Paolocci F."/>
            <person name="Nowrousian M."/>
            <person name="Ottonello S."/>
            <person name="Baldrian P."/>
            <person name="Spatafora J.W."/>
            <person name="Henrissat B."/>
            <person name="Nagy L.G."/>
            <person name="Aury J.M."/>
            <person name="Wincker P."/>
            <person name="Grigoriev I.V."/>
            <person name="Bonfante P."/>
            <person name="Martin F.M."/>
        </authorList>
    </citation>
    <scope>NUCLEOTIDE SEQUENCE [LARGE SCALE GENOMIC DNA]</scope>
    <source>
        <strain evidence="1 2">RN42</strain>
    </source>
</reference>
<name>A0A3N4H9I3_ASCIM</name>
<sequence length="110" mass="13348">MKAANWERFVFHQSPIYFRGLLPKAHYNAWMNMVEGMRLATRRSLTFEEVDEIRERFFQFVAYYEKTFYRYDINRVSACLPTIHQLRHVHEAILACGPMYAYAQWSMERV</sequence>
<dbReference type="Proteomes" id="UP000275078">
    <property type="component" value="Unassembled WGS sequence"/>
</dbReference>
<proteinExistence type="predicted"/>
<dbReference type="AlphaFoldDB" id="A0A3N4H9I3"/>
<gene>
    <name evidence="1" type="ORF">BJ508DRAFT_218163</name>
</gene>